<dbReference type="GO" id="GO:0005543">
    <property type="term" value="F:phospholipid binding"/>
    <property type="evidence" value="ECO:0007669"/>
    <property type="project" value="TreeGrafter"/>
</dbReference>
<dbReference type="InterPro" id="IPR030970">
    <property type="entry name" value="ABC_MlaD"/>
</dbReference>
<accession>D7DLJ6</accession>
<dbReference type="Pfam" id="PF02470">
    <property type="entry name" value="MlaD"/>
    <property type="match status" value="1"/>
</dbReference>
<protein>
    <submittedName>
        <fullName evidence="4">Mammalian cell entry related domain protein</fullName>
    </submittedName>
</protein>
<dbReference type="AlphaFoldDB" id="D7DLJ6"/>
<sequence length="182" mass="19187">MDRTKIDLWVGIFVALGVAALLGLAMKVGNLTSGKIGETYSVTAAFENVGSLKPHAPVKSAGVAVGRVDSIAFNSKTYEAIVTIKIDKRYNFPKDTFANIYTAGLLGEQYVGLEAGGDEDVLKNGDKIAKTQDAVVLEKMISQFLFSKASETDKDAKSSTSTSASEVKPAGAKSTELGDAPF</sequence>
<feature type="domain" description="Mce/MlaD" evidence="3">
    <location>
        <begin position="39"/>
        <end position="116"/>
    </location>
</feature>
<evidence type="ECO:0000313" key="5">
    <source>
        <dbReference type="Proteomes" id="UP000000383"/>
    </source>
</evidence>
<keyword evidence="2" id="KW-0472">Membrane</keyword>
<dbReference type="RefSeq" id="WP_013146997.1">
    <property type="nucleotide sequence ID" value="NC_014207.1"/>
</dbReference>
<dbReference type="STRING" id="666681.M301_0293"/>
<dbReference type="KEGG" id="meh:M301_0293"/>
<reference evidence="5" key="1">
    <citation type="submission" date="2010-05" db="EMBL/GenBank/DDBJ databases">
        <title>Complete sequence of Methylotenera sp. 301.</title>
        <authorList>
            <person name="Lucas S."/>
            <person name="Copeland A."/>
            <person name="Lapidus A."/>
            <person name="Cheng J.-F."/>
            <person name="Bruce D."/>
            <person name="Goodwin L."/>
            <person name="Pitluck S."/>
            <person name="Clum A."/>
            <person name="Land M."/>
            <person name="Hauser L."/>
            <person name="Kyrpides N."/>
            <person name="Ivanova N."/>
            <person name="Chistoservova L."/>
            <person name="Kalyuzhnaya M."/>
            <person name="Woyke T."/>
        </authorList>
    </citation>
    <scope>NUCLEOTIDE SEQUENCE [LARGE SCALE GENOMIC DNA]</scope>
    <source>
        <strain evidence="5">301</strain>
    </source>
</reference>
<evidence type="ECO:0000256" key="2">
    <source>
        <dbReference type="SAM" id="Phobius"/>
    </source>
</evidence>
<reference evidence="4 5" key="2">
    <citation type="journal article" date="2011" name="J. Bacteriol.">
        <title>Genomes of three methylotrophs from a single niche uncover genetic and metabolic divergence of Methylophilaceae.</title>
        <authorList>
            <person name="Lapidus A."/>
            <person name="Clum A."/>
            <person name="Labutti K."/>
            <person name="Kaluzhnaya M.G."/>
            <person name="Lim S."/>
            <person name="Beck D.A."/>
            <person name="Glavina Del Rio T."/>
            <person name="Nolan M."/>
            <person name="Mavromatis K."/>
            <person name="Huntemann M."/>
            <person name="Lucas S."/>
            <person name="Lidstrom M.E."/>
            <person name="Ivanova N."/>
            <person name="Chistoserdova L."/>
        </authorList>
    </citation>
    <scope>NUCLEOTIDE SEQUENCE [LARGE SCALE GENOMIC DNA]</scope>
    <source>
        <strain evidence="4 5">301</strain>
    </source>
</reference>
<dbReference type="OrthoDB" id="9788420at2"/>
<dbReference type="GO" id="GO:0005548">
    <property type="term" value="F:phospholipid transporter activity"/>
    <property type="evidence" value="ECO:0007669"/>
    <property type="project" value="TreeGrafter"/>
</dbReference>
<dbReference type="EMBL" id="CP002056">
    <property type="protein sequence ID" value="ADI28680.1"/>
    <property type="molecule type" value="Genomic_DNA"/>
</dbReference>
<gene>
    <name evidence="4" type="ordered locus">M301_0293</name>
</gene>
<dbReference type="eggNOG" id="COG1463">
    <property type="taxonomic scope" value="Bacteria"/>
</dbReference>
<evidence type="ECO:0000256" key="1">
    <source>
        <dbReference type="SAM" id="MobiDB-lite"/>
    </source>
</evidence>
<feature type="transmembrane region" description="Helical" evidence="2">
    <location>
        <begin position="6"/>
        <end position="26"/>
    </location>
</feature>
<evidence type="ECO:0000313" key="4">
    <source>
        <dbReference type="EMBL" id="ADI28680.1"/>
    </source>
</evidence>
<organism evidence="4 5">
    <name type="scientific">Methylotenera versatilis (strain 301)</name>
    <dbReference type="NCBI Taxonomy" id="666681"/>
    <lineage>
        <taxon>Bacteria</taxon>
        <taxon>Pseudomonadati</taxon>
        <taxon>Pseudomonadota</taxon>
        <taxon>Betaproteobacteria</taxon>
        <taxon>Nitrosomonadales</taxon>
        <taxon>Methylophilaceae</taxon>
        <taxon>Methylotenera</taxon>
    </lineage>
</organism>
<dbReference type="NCBIfam" id="TIGR04430">
    <property type="entry name" value="OM_asym_MlaD"/>
    <property type="match status" value="1"/>
</dbReference>
<dbReference type="Proteomes" id="UP000000383">
    <property type="component" value="Chromosome"/>
</dbReference>
<proteinExistence type="predicted"/>
<dbReference type="PANTHER" id="PTHR33371:SF4">
    <property type="entry name" value="INTERMEMBRANE PHOSPHOLIPID TRANSPORT SYSTEM BINDING PROTEIN MLAD"/>
    <property type="match status" value="1"/>
</dbReference>
<evidence type="ECO:0000259" key="3">
    <source>
        <dbReference type="Pfam" id="PF02470"/>
    </source>
</evidence>
<dbReference type="InterPro" id="IPR003399">
    <property type="entry name" value="Mce/MlaD"/>
</dbReference>
<keyword evidence="5" id="KW-1185">Reference proteome</keyword>
<keyword evidence="2" id="KW-0812">Transmembrane</keyword>
<name>D7DLJ6_METV0</name>
<keyword evidence="2" id="KW-1133">Transmembrane helix</keyword>
<dbReference type="HOGENOM" id="CLU_107027_0_0_4"/>
<dbReference type="InterPro" id="IPR052336">
    <property type="entry name" value="MlaD_Phospholipid_Transporter"/>
</dbReference>
<feature type="region of interest" description="Disordered" evidence="1">
    <location>
        <begin position="150"/>
        <end position="182"/>
    </location>
</feature>
<dbReference type="PANTHER" id="PTHR33371">
    <property type="entry name" value="INTERMEMBRANE PHOSPHOLIPID TRANSPORT SYSTEM BINDING PROTEIN MLAD-RELATED"/>
    <property type="match status" value="1"/>
</dbReference>